<comment type="caution">
    <text evidence="2">The sequence shown here is derived from an EMBL/GenBank/DDBJ whole genome shotgun (WGS) entry which is preliminary data.</text>
</comment>
<feature type="region of interest" description="Disordered" evidence="1">
    <location>
        <begin position="1"/>
        <end position="69"/>
    </location>
</feature>
<evidence type="ECO:0000313" key="3">
    <source>
        <dbReference type="Proteomes" id="UP001187682"/>
    </source>
</evidence>
<sequence length="115" mass="12438">MTGLSGDAAGLLQNSRGIERRRGLRPADNLADGFTALTGQHTEAGAVNRHGGDDRREVEDEPTGEAGGHRLGEWMWDFAAMHGSSTAPPKCALDVGFPAKLQLHMVESYREIIRL</sequence>
<gene>
    <name evidence="2" type="ORF">DNG_04480</name>
</gene>
<protein>
    <submittedName>
        <fullName evidence="2">Uncharacterized protein</fullName>
    </submittedName>
</protein>
<dbReference type="AlphaFoldDB" id="A0AAE8MWG9"/>
<keyword evidence="3" id="KW-1185">Reference proteome</keyword>
<organism evidence="2 3">
    <name type="scientific">Cephalotrichum gorgonifer</name>
    <dbReference type="NCBI Taxonomy" id="2041049"/>
    <lineage>
        <taxon>Eukaryota</taxon>
        <taxon>Fungi</taxon>
        <taxon>Dikarya</taxon>
        <taxon>Ascomycota</taxon>
        <taxon>Pezizomycotina</taxon>
        <taxon>Sordariomycetes</taxon>
        <taxon>Hypocreomycetidae</taxon>
        <taxon>Microascales</taxon>
        <taxon>Microascaceae</taxon>
        <taxon>Cephalotrichum</taxon>
    </lineage>
</organism>
<proteinExistence type="predicted"/>
<evidence type="ECO:0000313" key="2">
    <source>
        <dbReference type="EMBL" id="SPO01807.1"/>
    </source>
</evidence>
<dbReference type="EMBL" id="ONZQ02000005">
    <property type="protein sequence ID" value="SPO01807.1"/>
    <property type="molecule type" value="Genomic_DNA"/>
</dbReference>
<accession>A0AAE8MWG9</accession>
<evidence type="ECO:0000256" key="1">
    <source>
        <dbReference type="SAM" id="MobiDB-lite"/>
    </source>
</evidence>
<dbReference type="Proteomes" id="UP001187682">
    <property type="component" value="Unassembled WGS sequence"/>
</dbReference>
<reference evidence="2" key="1">
    <citation type="submission" date="2018-03" db="EMBL/GenBank/DDBJ databases">
        <authorList>
            <person name="Guldener U."/>
        </authorList>
    </citation>
    <scope>NUCLEOTIDE SEQUENCE</scope>
</reference>
<name>A0AAE8MWG9_9PEZI</name>